<dbReference type="Proteomes" id="UP001297580">
    <property type="component" value="Chromosome"/>
</dbReference>
<evidence type="ECO:0000313" key="2">
    <source>
        <dbReference type="Proteomes" id="UP001297580"/>
    </source>
</evidence>
<sequence>MLVKAINRIHRLSNDIGRPADFADYPITEEQVAGTVPMVASALVSSSCQLKGFG</sequence>
<dbReference type="EMBL" id="CP133461">
    <property type="protein sequence ID" value="WMV76474.1"/>
    <property type="molecule type" value="Genomic_DNA"/>
</dbReference>
<name>A0ABY9QC36_GEOTD</name>
<proteinExistence type="predicted"/>
<gene>
    <name evidence="1" type="ORF">HSX42_01145</name>
</gene>
<dbReference type="RefSeq" id="WP_157663105.1">
    <property type="nucleotide sequence ID" value="NZ_CP020030.1"/>
</dbReference>
<accession>A0ABY9QC36</accession>
<organism evidence="1 2">
    <name type="scientific">Geobacillus thermodenitrificans</name>
    <dbReference type="NCBI Taxonomy" id="33940"/>
    <lineage>
        <taxon>Bacteria</taxon>
        <taxon>Bacillati</taxon>
        <taxon>Bacillota</taxon>
        <taxon>Bacilli</taxon>
        <taxon>Bacillales</taxon>
        <taxon>Anoxybacillaceae</taxon>
        <taxon>Geobacillus</taxon>
    </lineage>
</organism>
<reference evidence="1 2" key="1">
    <citation type="submission" date="2023-08" db="EMBL/GenBank/DDBJ databases">
        <title>Complete genome sequence of Geobacillus thermodenitrificans K1041, a genetically tractable strain representative of the genus Geobacillus.</title>
        <authorList>
            <person name="Kani S."/>
            <person name="Suzuki H."/>
        </authorList>
    </citation>
    <scope>NUCLEOTIDE SEQUENCE [LARGE SCALE GENOMIC DNA]</scope>
    <source>
        <strain evidence="1 2">K1041</strain>
    </source>
</reference>
<protein>
    <submittedName>
        <fullName evidence="1">Uncharacterized protein</fullName>
    </submittedName>
</protein>
<evidence type="ECO:0000313" key="1">
    <source>
        <dbReference type="EMBL" id="WMV76474.1"/>
    </source>
</evidence>
<keyword evidence="2" id="KW-1185">Reference proteome</keyword>